<dbReference type="GeneID" id="39588919"/>
<protein>
    <recommendedName>
        <fullName evidence="3">Transcriptional regulator</fullName>
    </recommendedName>
</protein>
<dbReference type="AlphaFoldDB" id="A0A427Y4Z9"/>
<dbReference type="PANTHER" id="PTHR35802:SF1">
    <property type="entry name" value="PROTEASE SYNTHASE AND SPORULATION PROTEIN PAI 2"/>
    <property type="match status" value="1"/>
</dbReference>
<dbReference type="RefSeq" id="XP_028478930.1">
    <property type="nucleotide sequence ID" value="XM_028619958.1"/>
</dbReference>
<dbReference type="PANTHER" id="PTHR35802">
    <property type="entry name" value="PROTEASE SYNTHASE AND SPORULATION PROTEIN PAI 2"/>
    <property type="match status" value="1"/>
</dbReference>
<evidence type="ECO:0000313" key="1">
    <source>
        <dbReference type="EMBL" id="RSH86145.1"/>
    </source>
</evidence>
<sequence>MYIRPAHAELDVPTLQQFVRSYPLGMFTTAIKHPSIATLQTTHIPFVIDTPDDGTPGVLRAHMARANPQAKVLIEAAKENPVMEDEVLVLFNAPVHSYVTPKFYTETKPQNGKVVPTWDYAAVQVYGKLRVYSTGDETTAFLGKQVNDLTDQNERAAGHVENPWKVSDAPTKYTDLLKKAIVGLEITIDRIEGRFKLSQELSDGDYSGVVNGFRGLGTPEGEQMAQMVQKRGEARNIKLAED</sequence>
<proteinExistence type="predicted"/>
<dbReference type="Gene3D" id="2.30.110.10">
    <property type="entry name" value="Electron Transport, Fmn-binding Protein, Chain A"/>
    <property type="match status" value="1"/>
</dbReference>
<accession>A0A427Y4Z9</accession>
<reference evidence="1 2" key="1">
    <citation type="submission" date="2018-11" db="EMBL/GenBank/DDBJ databases">
        <title>Genome sequence of Apiotrichum porosum DSM 27194.</title>
        <authorList>
            <person name="Aliyu H."/>
            <person name="Gorte O."/>
            <person name="Ochsenreither K."/>
        </authorList>
    </citation>
    <scope>NUCLEOTIDE SEQUENCE [LARGE SCALE GENOMIC DNA]</scope>
    <source>
        <strain evidence="1 2">DSM 27194</strain>
    </source>
</reference>
<organism evidence="1 2">
    <name type="scientific">Apiotrichum porosum</name>
    <dbReference type="NCBI Taxonomy" id="105984"/>
    <lineage>
        <taxon>Eukaryota</taxon>
        <taxon>Fungi</taxon>
        <taxon>Dikarya</taxon>
        <taxon>Basidiomycota</taxon>
        <taxon>Agaricomycotina</taxon>
        <taxon>Tremellomycetes</taxon>
        <taxon>Trichosporonales</taxon>
        <taxon>Trichosporonaceae</taxon>
        <taxon>Apiotrichum</taxon>
    </lineage>
</organism>
<evidence type="ECO:0008006" key="3">
    <source>
        <dbReference type="Google" id="ProtNLM"/>
    </source>
</evidence>
<dbReference type="SUPFAM" id="SSF50475">
    <property type="entry name" value="FMN-binding split barrel"/>
    <property type="match status" value="1"/>
</dbReference>
<dbReference type="InterPro" id="IPR012349">
    <property type="entry name" value="Split_barrel_FMN-bd"/>
</dbReference>
<name>A0A427Y4Z9_9TREE</name>
<evidence type="ECO:0000313" key="2">
    <source>
        <dbReference type="Proteomes" id="UP000279236"/>
    </source>
</evidence>
<dbReference type="OrthoDB" id="2101473at2759"/>
<comment type="caution">
    <text evidence="1">The sequence shown here is derived from an EMBL/GenBank/DDBJ whole genome shotgun (WGS) entry which is preliminary data.</text>
</comment>
<gene>
    <name evidence="1" type="ORF">EHS24_004376</name>
</gene>
<dbReference type="Pfam" id="PF04299">
    <property type="entry name" value="FMN_bind_2"/>
    <property type="match status" value="1"/>
</dbReference>
<dbReference type="EMBL" id="RSCE01000002">
    <property type="protein sequence ID" value="RSH86145.1"/>
    <property type="molecule type" value="Genomic_DNA"/>
</dbReference>
<dbReference type="Proteomes" id="UP000279236">
    <property type="component" value="Unassembled WGS sequence"/>
</dbReference>
<dbReference type="InterPro" id="IPR007396">
    <property type="entry name" value="TR_PAI2-type"/>
</dbReference>
<dbReference type="PIRSF" id="PIRSF010372">
    <property type="entry name" value="PaiB"/>
    <property type="match status" value="1"/>
</dbReference>
<keyword evidence="2" id="KW-1185">Reference proteome</keyword>